<dbReference type="Proteomes" id="UP000057820">
    <property type="component" value="Chromosome 1"/>
</dbReference>
<dbReference type="KEGG" id="nfr:ERS450000_00605"/>
<gene>
    <name evidence="2" type="ORF">ERS450000_00605</name>
</gene>
<evidence type="ECO:0000313" key="2">
    <source>
        <dbReference type="EMBL" id="CRY74321.1"/>
    </source>
</evidence>
<evidence type="ECO:0000259" key="1">
    <source>
        <dbReference type="Pfam" id="PF13349"/>
    </source>
</evidence>
<proteinExistence type="predicted"/>
<dbReference type="Pfam" id="PF13349">
    <property type="entry name" value="DUF4097"/>
    <property type="match status" value="1"/>
</dbReference>
<feature type="domain" description="DUF4097" evidence="1">
    <location>
        <begin position="13"/>
        <end position="158"/>
    </location>
</feature>
<protein>
    <recommendedName>
        <fullName evidence="1">DUF4097 domain-containing protein</fullName>
    </recommendedName>
</protein>
<dbReference type="RefSeq" id="WP_060590314.1">
    <property type="nucleotide sequence ID" value="NZ_CAACYE020000001.1"/>
</dbReference>
<name>A0A0H5NWC2_NOCFR</name>
<organism evidence="2 3">
    <name type="scientific">Nocardia farcinica</name>
    <dbReference type="NCBI Taxonomy" id="37329"/>
    <lineage>
        <taxon>Bacteria</taxon>
        <taxon>Bacillati</taxon>
        <taxon>Actinomycetota</taxon>
        <taxon>Actinomycetes</taxon>
        <taxon>Mycobacteriales</taxon>
        <taxon>Nocardiaceae</taxon>
        <taxon>Nocardia</taxon>
    </lineage>
</organism>
<evidence type="ECO:0000313" key="3">
    <source>
        <dbReference type="Proteomes" id="UP000057820"/>
    </source>
</evidence>
<accession>A0A0H5NWC2</accession>
<sequence length="213" mass="22468">MFTFATPEPISVVVDVLSAHVTVRATERADTVVHVRPSDAAETADIRAVERTVVDFTAGTLTVRTPKTWRTYTPFGGNPSIELTVEVPTGSQVKATAAVGDLTVAGESGRCELEISSGDITVERPRDAVTAKTSMGAIRVGEAVRGVLRLETGMGDLTVGVDPRSAVVMDTTAHTGDVRNRLNPVEPAGKDAVQVIARTGMGNVSVHHVARTR</sequence>
<dbReference type="EMBL" id="LN868938">
    <property type="protein sequence ID" value="CRY74321.1"/>
    <property type="molecule type" value="Genomic_DNA"/>
</dbReference>
<dbReference type="AlphaFoldDB" id="A0A0H5NWC2"/>
<reference evidence="3" key="1">
    <citation type="submission" date="2015-03" db="EMBL/GenBank/DDBJ databases">
        <authorList>
            <consortium name="Pathogen Informatics"/>
        </authorList>
    </citation>
    <scope>NUCLEOTIDE SEQUENCE [LARGE SCALE GENOMIC DNA]</scope>
    <source>
        <strain evidence="3">NCTC11134</strain>
    </source>
</reference>
<dbReference type="InterPro" id="IPR025164">
    <property type="entry name" value="Toastrack_DUF4097"/>
</dbReference>